<dbReference type="Gene3D" id="1.10.10.60">
    <property type="entry name" value="Homeodomain-like"/>
    <property type="match status" value="2"/>
</dbReference>
<dbReference type="InterPro" id="IPR052158">
    <property type="entry name" value="INH-QAR"/>
</dbReference>
<evidence type="ECO:0000259" key="4">
    <source>
        <dbReference type="PROSITE" id="PS01124"/>
    </source>
</evidence>
<protein>
    <submittedName>
        <fullName evidence="5">AraC family transcriptional regulator with amidase-like domain</fullName>
    </submittedName>
</protein>
<evidence type="ECO:0000256" key="2">
    <source>
        <dbReference type="ARBA" id="ARBA00023125"/>
    </source>
</evidence>
<keyword evidence="2" id="KW-0238">DNA-binding</keyword>
<dbReference type="InterPro" id="IPR018062">
    <property type="entry name" value="HTH_AraC-typ_CS"/>
</dbReference>
<dbReference type="Pfam" id="PF01965">
    <property type="entry name" value="DJ-1_PfpI"/>
    <property type="match status" value="1"/>
</dbReference>
<dbReference type="OrthoDB" id="9803764at2"/>
<dbReference type="CDD" id="cd03137">
    <property type="entry name" value="GATase1_AraC_1"/>
    <property type="match status" value="1"/>
</dbReference>
<evidence type="ECO:0000313" key="6">
    <source>
        <dbReference type="Proteomes" id="UP000246964"/>
    </source>
</evidence>
<accession>A0A317PZG5</accession>
<dbReference type="SUPFAM" id="SSF46689">
    <property type="entry name" value="Homeodomain-like"/>
    <property type="match status" value="2"/>
</dbReference>
<dbReference type="SMART" id="SM00342">
    <property type="entry name" value="HTH_ARAC"/>
    <property type="match status" value="1"/>
</dbReference>
<dbReference type="GO" id="GO:0003700">
    <property type="term" value="F:DNA-binding transcription factor activity"/>
    <property type="evidence" value="ECO:0007669"/>
    <property type="project" value="InterPro"/>
</dbReference>
<organism evidence="5 6">
    <name type="scientific">Pseudidiomarina maritima</name>
    <dbReference type="NCBI Taxonomy" id="519453"/>
    <lineage>
        <taxon>Bacteria</taxon>
        <taxon>Pseudomonadati</taxon>
        <taxon>Pseudomonadota</taxon>
        <taxon>Gammaproteobacteria</taxon>
        <taxon>Alteromonadales</taxon>
        <taxon>Idiomarinaceae</taxon>
        <taxon>Pseudidiomarina</taxon>
    </lineage>
</organism>
<keyword evidence="6" id="KW-1185">Reference proteome</keyword>
<evidence type="ECO:0000256" key="1">
    <source>
        <dbReference type="ARBA" id="ARBA00023015"/>
    </source>
</evidence>
<dbReference type="PROSITE" id="PS01124">
    <property type="entry name" value="HTH_ARAC_FAMILY_2"/>
    <property type="match status" value="1"/>
</dbReference>
<dbReference type="Proteomes" id="UP000246964">
    <property type="component" value="Unassembled WGS sequence"/>
</dbReference>
<dbReference type="InterPro" id="IPR018060">
    <property type="entry name" value="HTH_AraC"/>
</dbReference>
<proteinExistence type="predicted"/>
<sequence length="317" mass="35794">MKTIPRIALLLYPEITPFHFSVPYTVFSPISTEQPLFELKVAAEAHIADTANHGFQVASDGGLELITSADIVIVPGWHDLNARPSTELLHALQQAHQRGALVVGLCYGAYALAYAGLLDNRRAATHWLAEQDFRERFPHVRLDTNALYIEDSGLITSAGTAAGLDCCLYIVRKFCGVQAANRIARVMVVPPHREGGQAQYIEQPVAHSTKDITINKLLDYLRQHLEQPHRIDELAERLSMSRRTFTRHFQKATGKSLINWLNDERIQRSCELLEAGSHSIERIAELCGFNNTVSFRQHFQRRHQVSPSVWRRTFTGH</sequence>
<dbReference type="Gene3D" id="3.40.50.880">
    <property type="match status" value="1"/>
</dbReference>
<dbReference type="InterPro" id="IPR002818">
    <property type="entry name" value="DJ-1/PfpI"/>
</dbReference>
<reference evidence="5 6" key="1">
    <citation type="submission" date="2018-05" db="EMBL/GenBank/DDBJ databases">
        <title>Freshwater and sediment microbial communities from various areas in North America, analyzing microbe dynamics in response to fracking.</title>
        <authorList>
            <person name="Lamendella R."/>
        </authorList>
    </citation>
    <scope>NUCLEOTIDE SEQUENCE [LARGE SCALE GENOMIC DNA]</scope>
    <source>
        <strain evidence="5 6">125B1</strain>
    </source>
</reference>
<feature type="domain" description="HTH araC/xylS-type" evidence="4">
    <location>
        <begin position="215"/>
        <end position="313"/>
    </location>
</feature>
<dbReference type="Pfam" id="PF12833">
    <property type="entry name" value="HTH_18"/>
    <property type="match status" value="1"/>
</dbReference>
<dbReference type="InterPro" id="IPR009057">
    <property type="entry name" value="Homeodomain-like_sf"/>
</dbReference>
<dbReference type="PANTHER" id="PTHR43130:SF3">
    <property type="entry name" value="HTH-TYPE TRANSCRIPTIONAL REGULATOR RV1931C"/>
    <property type="match status" value="1"/>
</dbReference>
<dbReference type="SUPFAM" id="SSF52317">
    <property type="entry name" value="Class I glutamine amidotransferase-like"/>
    <property type="match status" value="1"/>
</dbReference>
<dbReference type="RefSeq" id="WP_110076939.1">
    <property type="nucleotide sequence ID" value="NZ_QGTT01000025.1"/>
</dbReference>
<keyword evidence="3" id="KW-0804">Transcription</keyword>
<dbReference type="AlphaFoldDB" id="A0A317PZG5"/>
<keyword evidence="1" id="KW-0805">Transcription regulation</keyword>
<dbReference type="PANTHER" id="PTHR43130">
    <property type="entry name" value="ARAC-FAMILY TRANSCRIPTIONAL REGULATOR"/>
    <property type="match status" value="1"/>
</dbReference>
<evidence type="ECO:0000256" key="3">
    <source>
        <dbReference type="ARBA" id="ARBA00023163"/>
    </source>
</evidence>
<dbReference type="PROSITE" id="PS00041">
    <property type="entry name" value="HTH_ARAC_FAMILY_1"/>
    <property type="match status" value="1"/>
</dbReference>
<comment type="caution">
    <text evidence="5">The sequence shown here is derived from an EMBL/GenBank/DDBJ whole genome shotgun (WGS) entry which is preliminary data.</text>
</comment>
<dbReference type="GO" id="GO:0043565">
    <property type="term" value="F:sequence-specific DNA binding"/>
    <property type="evidence" value="ECO:0007669"/>
    <property type="project" value="InterPro"/>
</dbReference>
<dbReference type="EMBL" id="QGTT01000025">
    <property type="protein sequence ID" value="PWW07887.1"/>
    <property type="molecule type" value="Genomic_DNA"/>
</dbReference>
<name>A0A317PZG5_9GAMM</name>
<evidence type="ECO:0000313" key="5">
    <source>
        <dbReference type="EMBL" id="PWW07887.1"/>
    </source>
</evidence>
<dbReference type="InterPro" id="IPR029062">
    <property type="entry name" value="Class_I_gatase-like"/>
</dbReference>
<gene>
    <name evidence="5" type="ORF">DET45_12522</name>
</gene>